<proteinExistence type="predicted"/>
<evidence type="ECO:0000313" key="3">
    <source>
        <dbReference type="Proteomes" id="UP001497516"/>
    </source>
</evidence>
<protein>
    <submittedName>
        <fullName evidence="2">Uncharacterized protein</fullName>
    </submittedName>
</protein>
<feature type="region of interest" description="Disordered" evidence="1">
    <location>
        <begin position="68"/>
        <end position="87"/>
    </location>
</feature>
<dbReference type="AlphaFoldDB" id="A0AAV2EMG2"/>
<dbReference type="Proteomes" id="UP001497516">
    <property type="component" value="Chromosome 5"/>
</dbReference>
<name>A0AAV2EMG2_9ROSI</name>
<accession>A0AAV2EMG2</accession>
<gene>
    <name evidence="2" type="ORF">LTRI10_LOCUS27998</name>
</gene>
<feature type="region of interest" description="Disordered" evidence="1">
    <location>
        <begin position="1"/>
        <end position="21"/>
    </location>
</feature>
<dbReference type="EMBL" id="OZ034818">
    <property type="protein sequence ID" value="CAL1386984.1"/>
    <property type="molecule type" value="Genomic_DNA"/>
</dbReference>
<evidence type="ECO:0000313" key="2">
    <source>
        <dbReference type="EMBL" id="CAL1386984.1"/>
    </source>
</evidence>
<evidence type="ECO:0000256" key="1">
    <source>
        <dbReference type="SAM" id="MobiDB-lite"/>
    </source>
</evidence>
<organism evidence="2 3">
    <name type="scientific">Linum trigynum</name>
    <dbReference type="NCBI Taxonomy" id="586398"/>
    <lineage>
        <taxon>Eukaryota</taxon>
        <taxon>Viridiplantae</taxon>
        <taxon>Streptophyta</taxon>
        <taxon>Embryophyta</taxon>
        <taxon>Tracheophyta</taxon>
        <taxon>Spermatophyta</taxon>
        <taxon>Magnoliopsida</taxon>
        <taxon>eudicotyledons</taxon>
        <taxon>Gunneridae</taxon>
        <taxon>Pentapetalae</taxon>
        <taxon>rosids</taxon>
        <taxon>fabids</taxon>
        <taxon>Malpighiales</taxon>
        <taxon>Linaceae</taxon>
        <taxon>Linum</taxon>
    </lineage>
</organism>
<sequence length="111" mass="12464">MNRKASLLDLPKTEGNPRYESCSPILPTPSCVPIDCAASGRVFRLNITADLARLTLCPLSPSYTCRRESRVVHEEDEASRNKKESCAKKRWETIGHEGRIRTPSKKHIDTA</sequence>
<keyword evidence="3" id="KW-1185">Reference proteome</keyword>
<reference evidence="2 3" key="1">
    <citation type="submission" date="2024-04" db="EMBL/GenBank/DDBJ databases">
        <authorList>
            <person name="Fracassetti M."/>
        </authorList>
    </citation>
    <scope>NUCLEOTIDE SEQUENCE [LARGE SCALE GENOMIC DNA]</scope>
</reference>